<sequence>MKKSIKYAGIAAATLLAVAPVAAPVVSSASETTVQAADASYTNNTDANAWLGQFADKTFATGADIPTTSLTTGNNLSLSAATFAGDPLIASSKVSNPVESNSFAGATDTKITSVQAYAIDENGNVASNAMSTSDINTRLSNQLGGGVQIQFGYSYKTSSDAAAVTGTKTINFKYAKAAATTSVTKAAATYTTPISVEAGSKAANTQLQSSLNLSLKDQNAKELVGNTDEVASVTPTANYFKTLKGAENSTNTTGDAVLTDGLFKANTTYYQRVTLTSTKSSALDNYLTAQESNADGSYTINGVSYANTNNGYIAAGDTNNGASVTFVREINVGSTEAAGWTTSDIDGVVTTKSDNSFYTLKNDDNVTVSNRGLGANTAWLTDKVRTNANGDKQYRVATGEWIDANNVTYAKKGENTGLQNIKTVSGVATLTKSKGYVMTLFGDNGEARNLSLASPSAWRVDRTATDANGNTYYRVATNQWLQAGEGVSYK</sequence>
<evidence type="ECO:0008006" key="4">
    <source>
        <dbReference type="Google" id="ProtNLM"/>
    </source>
</evidence>
<accession>A0A2K9HIZ0</accession>
<dbReference type="RefSeq" id="WP_057737612.1">
    <property type="nucleotide sequence ID" value="NZ_AZDQ01000006.1"/>
</dbReference>
<keyword evidence="3" id="KW-1185">Reference proteome</keyword>
<name>A0A2K9HIZ0_9LACO</name>
<dbReference type="AlphaFoldDB" id="A0A2K9HIZ0"/>
<evidence type="ECO:0000313" key="3">
    <source>
        <dbReference type="Proteomes" id="UP000234653"/>
    </source>
</evidence>
<feature type="signal peptide" evidence="1">
    <location>
        <begin position="1"/>
        <end position="23"/>
    </location>
</feature>
<reference evidence="2 3" key="1">
    <citation type="submission" date="2016-12" db="EMBL/GenBank/DDBJ databases">
        <title>The whole genome sequencing and assembly of Lactobacillus alimentarius DSM 20249T strain.</title>
        <authorList>
            <person name="Lee Y.-J."/>
            <person name="Yi H."/>
            <person name="Bahn Y.-S."/>
            <person name="Kim J.F."/>
            <person name="Lee D.-W."/>
        </authorList>
    </citation>
    <scope>NUCLEOTIDE SEQUENCE [LARGE SCALE GENOMIC DNA]</scope>
    <source>
        <strain evidence="2 3">DSM 20249</strain>
    </source>
</reference>
<proteinExistence type="predicted"/>
<keyword evidence="1" id="KW-0732">Signal</keyword>
<dbReference type="KEGG" id="lali:LA20249_10090"/>
<evidence type="ECO:0000256" key="1">
    <source>
        <dbReference type="SAM" id="SignalP"/>
    </source>
</evidence>
<protein>
    <recommendedName>
        <fullName evidence="4">Surface layer protein A domain-containing protein</fullName>
    </recommendedName>
</protein>
<organism evidence="2 3">
    <name type="scientific">Companilactobacillus alimentarius DSM 20249</name>
    <dbReference type="NCBI Taxonomy" id="1423720"/>
    <lineage>
        <taxon>Bacteria</taxon>
        <taxon>Bacillati</taxon>
        <taxon>Bacillota</taxon>
        <taxon>Bacilli</taxon>
        <taxon>Lactobacillales</taxon>
        <taxon>Lactobacillaceae</taxon>
        <taxon>Companilactobacillus</taxon>
    </lineage>
</organism>
<feature type="chain" id="PRO_5039333009" description="Surface layer protein A domain-containing protein" evidence="1">
    <location>
        <begin position="24"/>
        <end position="490"/>
    </location>
</feature>
<evidence type="ECO:0000313" key="2">
    <source>
        <dbReference type="EMBL" id="AUI72510.1"/>
    </source>
</evidence>
<dbReference type="Proteomes" id="UP000234653">
    <property type="component" value="Chromosome"/>
</dbReference>
<dbReference type="OrthoDB" id="2294419at2"/>
<gene>
    <name evidence="2" type="ORF">LA20249_10090</name>
</gene>
<dbReference type="EMBL" id="CP018867">
    <property type="protein sequence ID" value="AUI72510.1"/>
    <property type="molecule type" value="Genomic_DNA"/>
</dbReference>